<dbReference type="PANTHER" id="PTHR42709:SF6">
    <property type="entry name" value="UNDECAPRENYL PHOSPHATE TRANSPORTER A"/>
    <property type="match status" value="1"/>
</dbReference>
<evidence type="ECO:0000256" key="2">
    <source>
        <dbReference type="ARBA" id="ARBA00022475"/>
    </source>
</evidence>
<evidence type="ECO:0000256" key="5">
    <source>
        <dbReference type="ARBA" id="ARBA00023136"/>
    </source>
</evidence>
<comment type="caution">
    <text evidence="7">The sequence shown here is derived from an EMBL/GenBank/DDBJ whole genome shotgun (WGS) entry which is preliminary data.</text>
</comment>
<protein>
    <recommendedName>
        <fullName evidence="8">SNARE associated Golgi protein</fullName>
    </recommendedName>
</protein>
<feature type="transmembrane region" description="Helical" evidence="6">
    <location>
        <begin position="113"/>
        <end position="136"/>
    </location>
</feature>
<evidence type="ECO:0000256" key="4">
    <source>
        <dbReference type="ARBA" id="ARBA00022989"/>
    </source>
</evidence>
<keyword evidence="4 6" id="KW-1133">Transmembrane helix</keyword>
<evidence type="ECO:0000256" key="1">
    <source>
        <dbReference type="ARBA" id="ARBA00004651"/>
    </source>
</evidence>
<reference evidence="7" key="1">
    <citation type="journal article" date="2012" name="Science">
        <title>Fermentation, hydrogen, and sulfur metabolism in multiple uncultivated bacterial phyla.</title>
        <authorList>
            <person name="Wrighton K.C."/>
            <person name="Thomas B.C."/>
            <person name="Sharon I."/>
            <person name="Miller C.S."/>
            <person name="Castelle C.J."/>
            <person name="VerBerkmoes N.C."/>
            <person name="Wilkins M.J."/>
            <person name="Hettich R.L."/>
            <person name="Lipton M.S."/>
            <person name="Williams K.H."/>
            <person name="Long P.E."/>
            <person name="Banfield J.F."/>
        </authorList>
    </citation>
    <scope>NUCLEOTIDE SEQUENCE [LARGE SCALE GENOMIC DNA]</scope>
</reference>
<proteinExistence type="predicted"/>
<evidence type="ECO:0000256" key="6">
    <source>
        <dbReference type="SAM" id="Phobius"/>
    </source>
</evidence>
<feature type="transmembrane region" description="Helical" evidence="6">
    <location>
        <begin position="16"/>
        <end position="39"/>
    </location>
</feature>
<dbReference type="PANTHER" id="PTHR42709">
    <property type="entry name" value="ALKALINE PHOSPHATASE LIKE PROTEIN"/>
    <property type="match status" value="1"/>
</dbReference>
<keyword evidence="3 6" id="KW-0812">Transmembrane</keyword>
<gene>
    <name evidence="7" type="ORF">ACD_80C00047G0008</name>
</gene>
<dbReference type="InterPro" id="IPR051311">
    <property type="entry name" value="DedA_domain"/>
</dbReference>
<dbReference type="AlphaFoldDB" id="K1XYP5"/>
<feature type="transmembrane region" description="Helical" evidence="6">
    <location>
        <begin position="85"/>
        <end position="106"/>
    </location>
</feature>
<sequence>FVASWLEGQVSTLICWFLIWTGHFNLWISFGVIVLADIFNDSLYYRMGRKLYKLPRVASFIDKSLFLSEHLATVKRFWFEHPLKTALLGKNAYIISVTIVAAAGVIKMPYGRFLSYTIPTSFVQPTIVLFIGYYLWNSYWLASKYIEYPGIIILIACLIVFFWARKLSKTVTQQIKQDIK</sequence>
<evidence type="ECO:0008006" key="8">
    <source>
        <dbReference type="Google" id="ProtNLM"/>
    </source>
</evidence>
<keyword evidence="2" id="KW-1003">Cell membrane</keyword>
<name>K1XYP5_9BACT</name>
<organism evidence="7">
    <name type="scientific">uncultured bacterium</name>
    <name type="common">gcode 4</name>
    <dbReference type="NCBI Taxonomy" id="1234023"/>
    <lineage>
        <taxon>Bacteria</taxon>
        <taxon>environmental samples</taxon>
    </lineage>
</organism>
<comment type="subcellular location">
    <subcellularLocation>
        <location evidence="1">Cell membrane</location>
        <topology evidence="1">Multi-pass membrane protein</topology>
    </subcellularLocation>
</comment>
<accession>K1XYP5</accession>
<dbReference type="EMBL" id="AMFJ01036054">
    <property type="protein sequence ID" value="EKD25473.1"/>
    <property type="molecule type" value="Genomic_DNA"/>
</dbReference>
<feature type="transmembrane region" description="Helical" evidence="6">
    <location>
        <begin position="148"/>
        <end position="164"/>
    </location>
</feature>
<evidence type="ECO:0000313" key="7">
    <source>
        <dbReference type="EMBL" id="EKD25473.1"/>
    </source>
</evidence>
<dbReference type="GO" id="GO:0005886">
    <property type="term" value="C:plasma membrane"/>
    <property type="evidence" value="ECO:0007669"/>
    <property type="project" value="UniProtKB-SubCell"/>
</dbReference>
<keyword evidence="5 6" id="KW-0472">Membrane</keyword>
<evidence type="ECO:0000256" key="3">
    <source>
        <dbReference type="ARBA" id="ARBA00022692"/>
    </source>
</evidence>
<feature type="non-terminal residue" evidence="7">
    <location>
        <position position="1"/>
    </location>
</feature>